<keyword evidence="5" id="KW-1185">Reference proteome</keyword>
<dbReference type="GO" id="GO:0016491">
    <property type="term" value="F:oxidoreductase activity"/>
    <property type="evidence" value="ECO:0007669"/>
    <property type="project" value="UniProtKB-KW"/>
</dbReference>
<feature type="domain" description="Flavin reductase like" evidence="3">
    <location>
        <begin position="23"/>
        <end position="192"/>
    </location>
</feature>
<evidence type="ECO:0000256" key="1">
    <source>
        <dbReference type="ARBA" id="ARBA00023002"/>
    </source>
</evidence>
<protein>
    <submittedName>
        <fullName evidence="4">Flavin reductase family protein</fullName>
        <ecNumber evidence="4">1.-.-.-</ecNumber>
    </submittedName>
</protein>
<sequence>MEWARQGGADLLPVDRDLFRALLRRQAATVTVVTAVAPGHPGDPGAAPAYPGAAPPHPDASGGPVRAGFTATSFTSVSLDPPLVSFCLGTASSSWPVFARAEHVAVHLLGAHQREAARVFATGGIDRFAAYPHWTPGPFDVPLLTGALARLLCRVVHRVPVGDHTLFVVEPLALGGGEDGAPLVHHRGGYTTTGTPARP</sequence>
<dbReference type="PANTHER" id="PTHR30466:SF1">
    <property type="entry name" value="FMN REDUCTASE (NADH) RUTF"/>
    <property type="match status" value="1"/>
</dbReference>
<comment type="caution">
    <text evidence="4">The sequence shown here is derived from an EMBL/GenBank/DDBJ whole genome shotgun (WGS) entry which is preliminary data.</text>
</comment>
<evidence type="ECO:0000313" key="5">
    <source>
        <dbReference type="Proteomes" id="UP001180973"/>
    </source>
</evidence>
<feature type="region of interest" description="Disordered" evidence="2">
    <location>
        <begin position="37"/>
        <end position="62"/>
    </location>
</feature>
<reference evidence="4" key="1">
    <citation type="submission" date="2023-09" db="EMBL/GenBank/DDBJ databases">
        <title>30 novel species of actinomycetes from the DSMZ collection.</title>
        <authorList>
            <person name="Nouioui I."/>
        </authorList>
    </citation>
    <scope>NUCLEOTIDE SEQUENCE</scope>
    <source>
        <strain evidence="4">DSM 115977</strain>
    </source>
</reference>
<dbReference type="EMBL" id="JAVRFL010000009">
    <property type="protein sequence ID" value="MDT0529269.1"/>
    <property type="molecule type" value="Genomic_DNA"/>
</dbReference>
<evidence type="ECO:0000256" key="2">
    <source>
        <dbReference type="SAM" id="MobiDB-lite"/>
    </source>
</evidence>
<name>A0ABU2WUI9_9ACTN</name>
<dbReference type="SMART" id="SM00903">
    <property type="entry name" value="Flavin_Reduct"/>
    <property type="match status" value="1"/>
</dbReference>
<keyword evidence="1 4" id="KW-0560">Oxidoreductase</keyword>
<accession>A0ABU2WUI9</accession>
<dbReference type="Pfam" id="PF01613">
    <property type="entry name" value="Flavin_Reduct"/>
    <property type="match status" value="1"/>
</dbReference>
<feature type="compositionally biased region" description="Low complexity" evidence="2">
    <location>
        <begin position="37"/>
        <end position="52"/>
    </location>
</feature>
<dbReference type="InterPro" id="IPR050268">
    <property type="entry name" value="NADH-dep_flavin_reductase"/>
</dbReference>
<gene>
    <name evidence="4" type="ORF">RM555_09740</name>
</gene>
<proteinExistence type="predicted"/>
<dbReference type="Gene3D" id="2.30.110.10">
    <property type="entry name" value="Electron Transport, Fmn-binding Protein, Chain A"/>
    <property type="match status" value="1"/>
</dbReference>
<evidence type="ECO:0000313" key="4">
    <source>
        <dbReference type="EMBL" id="MDT0529269.1"/>
    </source>
</evidence>
<dbReference type="PANTHER" id="PTHR30466">
    <property type="entry name" value="FLAVIN REDUCTASE"/>
    <property type="match status" value="1"/>
</dbReference>
<evidence type="ECO:0000259" key="3">
    <source>
        <dbReference type="SMART" id="SM00903"/>
    </source>
</evidence>
<dbReference type="InterPro" id="IPR002563">
    <property type="entry name" value="Flavin_Rdtase-like_dom"/>
</dbReference>
<dbReference type="InterPro" id="IPR012349">
    <property type="entry name" value="Split_barrel_FMN-bd"/>
</dbReference>
<dbReference type="Proteomes" id="UP001180973">
    <property type="component" value="Unassembled WGS sequence"/>
</dbReference>
<dbReference type="SUPFAM" id="SSF50475">
    <property type="entry name" value="FMN-binding split barrel"/>
    <property type="match status" value="1"/>
</dbReference>
<organism evidence="4 5">
    <name type="scientific">Micromonospora reichwaldensis</name>
    <dbReference type="NCBI Taxonomy" id="3075516"/>
    <lineage>
        <taxon>Bacteria</taxon>
        <taxon>Bacillati</taxon>
        <taxon>Actinomycetota</taxon>
        <taxon>Actinomycetes</taxon>
        <taxon>Micromonosporales</taxon>
        <taxon>Micromonosporaceae</taxon>
        <taxon>Micromonospora</taxon>
    </lineage>
</organism>
<dbReference type="EC" id="1.-.-.-" evidence="4"/>